<keyword evidence="3" id="KW-1185">Reference proteome</keyword>
<accession>A0ABT1II25</accession>
<evidence type="ECO:0000313" key="2">
    <source>
        <dbReference type="EMBL" id="MCP2272277.1"/>
    </source>
</evidence>
<name>A0ABT1II25_9PSEU</name>
<feature type="transmembrane region" description="Helical" evidence="1">
    <location>
        <begin position="423"/>
        <end position="445"/>
    </location>
</feature>
<dbReference type="RefSeq" id="WP_253889209.1">
    <property type="nucleotide sequence ID" value="NZ_BAAAVB010000001.1"/>
</dbReference>
<evidence type="ECO:0000256" key="1">
    <source>
        <dbReference type="SAM" id="Phobius"/>
    </source>
</evidence>
<keyword evidence="1" id="KW-0812">Transmembrane</keyword>
<feature type="transmembrane region" description="Helical" evidence="1">
    <location>
        <begin position="86"/>
        <end position="104"/>
    </location>
</feature>
<dbReference type="InterPro" id="IPR029058">
    <property type="entry name" value="AB_hydrolase_fold"/>
</dbReference>
<protein>
    <submittedName>
        <fullName evidence="2">Lipase (Class 3)</fullName>
    </submittedName>
</protein>
<gene>
    <name evidence="2" type="ORF">LV75_004803</name>
</gene>
<sequence length="779" mass="81801">MLLTGSETRVVELRVHGIMGTSAENLVTSVAAVDVAGDGVGRIVRPADRLLRPAPGPVLRAEGRSVPRVVEGYVWGAMTSGGMAKATWALLFPFSLANMAHWMLPPIPSGHRTARLLGALNRSLLRLAALLLTALLVSQAAVVSLDLVAAQCLAPGTGCLDWVPDWLRSTTSLRQLVGLAPVLLGILVLHRVSTVAWETPAAPNPPDAQPNLRVELPGRNLVSDPDTPALRALHLTAALALVALLPVGGPFSPPPPGLAFGVWAAALVVVGICVVCVLALDDPRGAEPSRAGRHLRTALGRLPRAVLLLVGAALAVAAGVITDPLPARMVGTGPTVEATAAGLIAVIVLLGLFLVPAALIARRGWAHQARELRPWAGGWMAAPVLAISALLGGGFGAGLAISLRKLVGSEWIDLPRGYEQVTLLWGAAAAIGLAVAIPISAVAAVRMLLTPARYAEIGLLHEGRPADATAATRAWRLAGWQRRNAHRMILALAGVLAAGTGISVTMRIADLHPPLWMDPFPALGILTLGALVVGLMRAIYTAVQEPEAGRRLGVIADLASFWPREAHPTVPPCYALKVAPELAARVMEHLKDPSTRVVLTGHSQGSLIVAVTAARLMEVLNEPERQRLGVVTVGSQLQWAYPRAFPAAVPHASLGELAQRLGTRWRSLCRGTDPLGGAVTTWNRQVCDNQLLGTGFRPDGTVGPLPAATVSPTGALVLGGDHWLPDPMRGPFQGRRWVAGTLGHGNYTADPEWDRAIALAAGLDPEEPQSALRWPSRSL</sequence>
<feature type="transmembrane region" description="Helical" evidence="1">
    <location>
        <begin position="520"/>
        <end position="540"/>
    </location>
</feature>
<feature type="transmembrane region" description="Helical" evidence="1">
    <location>
        <begin position="489"/>
        <end position="508"/>
    </location>
</feature>
<reference evidence="2 3" key="1">
    <citation type="submission" date="2022-06" db="EMBL/GenBank/DDBJ databases">
        <title>Genomic Encyclopedia of Archaeal and Bacterial Type Strains, Phase II (KMG-II): from individual species to whole genera.</title>
        <authorList>
            <person name="Goeker M."/>
        </authorList>
    </citation>
    <scope>NUCLEOTIDE SEQUENCE [LARGE SCALE GENOMIC DNA]</scope>
    <source>
        <strain evidence="2 3">DSM 44255</strain>
    </source>
</reference>
<evidence type="ECO:0000313" key="3">
    <source>
        <dbReference type="Proteomes" id="UP001205185"/>
    </source>
</evidence>
<feature type="transmembrane region" description="Helical" evidence="1">
    <location>
        <begin position="229"/>
        <end position="248"/>
    </location>
</feature>
<feature type="transmembrane region" description="Helical" evidence="1">
    <location>
        <begin position="124"/>
        <end position="145"/>
    </location>
</feature>
<feature type="transmembrane region" description="Helical" evidence="1">
    <location>
        <begin position="341"/>
        <end position="361"/>
    </location>
</feature>
<organism evidence="2 3">
    <name type="scientific">Actinokineospora diospyrosa</name>
    <dbReference type="NCBI Taxonomy" id="103728"/>
    <lineage>
        <taxon>Bacteria</taxon>
        <taxon>Bacillati</taxon>
        <taxon>Actinomycetota</taxon>
        <taxon>Actinomycetes</taxon>
        <taxon>Pseudonocardiales</taxon>
        <taxon>Pseudonocardiaceae</taxon>
        <taxon>Actinokineospora</taxon>
    </lineage>
</organism>
<keyword evidence="1" id="KW-1133">Transmembrane helix</keyword>
<dbReference type="Gene3D" id="3.40.50.1820">
    <property type="entry name" value="alpha/beta hydrolase"/>
    <property type="match status" value="1"/>
</dbReference>
<dbReference type="EMBL" id="JAMTCO010000012">
    <property type="protein sequence ID" value="MCP2272277.1"/>
    <property type="molecule type" value="Genomic_DNA"/>
</dbReference>
<feature type="transmembrane region" description="Helical" evidence="1">
    <location>
        <begin position="301"/>
        <end position="321"/>
    </location>
</feature>
<comment type="caution">
    <text evidence="2">The sequence shown here is derived from an EMBL/GenBank/DDBJ whole genome shotgun (WGS) entry which is preliminary data.</text>
</comment>
<dbReference type="Proteomes" id="UP001205185">
    <property type="component" value="Unassembled WGS sequence"/>
</dbReference>
<proteinExistence type="predicted"/>
<dbReference type="SUPFAM" id="SSF53474">
    <property type="entry name" value="alpha/beta-Hydrolases"/>
    <property type="match status" value="1"/>
</dbReference>
<keyword evidence="1" id="KW-0472">Membrane</keyword>
<feature type="transmembrane region" description="Helical" evidence="1">
    <location>
        <begin position="382"/>
        <end position="403"/>
    </location>
</feature>
<feature type="transmembrane region" description="Helical" evidence="1">
    <location>
        <begin position="260"/>
        <end position="280"/>
    </location>
</feature>